<name>A0A4Y7SSI9_COPMI</name>
<comment type="caution">
    <text evidence="3">The sequence shown here is derived from an EMBL/GenBank/DDBJ whole genome shotgun (WGS) entry which is preliminary data.</text>
</comment>
<dbReference type="AlphaFoldDB" id="A0A4Y7SSI9"/>
<feature type="region of interest" description="Disordered" evidence="1">
    <location>
        <begin position="1"/>
        <end position="25"/>
    </location>
</feature>
<dbReference type="Gene3D" id="3.30.710.10">
    <property type="entry name" value="Potassium Channel Kv1.1, Chain A"/>
    <property type="match status" value="1"/>
</dbReference>
<dbReference type="CDD" id="cd18186">
    <property type="entry name" value="BTB_POZ_ZBTB_KLHL-like"/>
    <property type="match status" value="1"/>
</dbReference>
<keyword evidence="4" id="KW-1185">Reference proteome</keyword>
<evidence type="ECO:0000313" key="4">
    <source>
        <dbReference type="Proteomes" id="UP000298030"/>
    </source>
</evidence>
<sequence length="341" mass="38695">MPKRRRTEEPAAQEDTPMDATPRPSKKVWFEDGNIILQAGNLQFKVHRGVLAKQSPVFADLFQIPHPPGEPTVEGCPVVELHDEAEDLEHALLALYGDASHVGTKDKPNLSALAAMIRLGRKYEISYLRDEGLARLKREFPTTLEEYDRLPEEYLSFTYPETQCGLDPIVDIIKLAHECNVQSVLPALYLQATSWKLDELLYRPDCSSIPFRALCSIISGRDELLNARKDLVSGFSQCDECTTKERCVLFGQGIQAQWLRGAPEPLLALQTWTNCLESVEKMLKHVSIDIVRKGALDHMRLCRACLLKAQEAHNRVRKDVWDELPGYFKLPGWGELKDFQE</sequence>
<evidence type="ECO:0000313" key="3">
    <source>
        <dbReference type="EMBL" id="TEB24229.1"/>
    </source>
</evidence>
<dbReference type="EMBL" id="QPFP01000069">
    <property type="protein sequence ID" value="TEB24229.1"/>
    <property type="molecule type" value="Genomic_DNA"/>
</dbReference>
<proteinExistence type="predicted"/>
<dbReference type="SUPFAM" id="SSF54695">
    <property type="entry name" value="POZ domain"/>
    <property type="match status" value="1"/>
</dbReference>
<organism evidence="3 4">
    <name type="scientific">Coprinellus micaceus</name>
    <name type="common">Glistening ink-cap mushroom</name>
    <name type="synonym">Coprinus micaceus</name>
    <dbReference type="NCBI Taxonomy" id="71717"/>
    <lineage>
        <taxon>Eukaryota</taxon>
        <taxon>Fungi</taxon>
        <taxon>Dikarya</taxon>
        <taxon>Basidiomycota</taxon>
        <taxon>Agaricomycotina</taxon>
        <taxon>Agaricomycetes</taxon>
        <taxon>Agaricomycetidae</taxon>
        <taxon>Agaricales</taxon>
        <taxon>Agaricineae</taxon>
        <taxon>Psathyrellaceae</taxon>
        <taxon>Coprinellus</taxon>
    </lineage>
</organism>
<protein>
    <recommendedName>
        <fullName evidence="2">BTB domain-containing protein</fullName>
    </recommendedName>
</protein>
<evidence type="ECO:0000256" key="1">
    <source>
        <dbReference type="SAM" id="MobiDB-lite"/>
    </source>
</evidence>
<dbReference type="SMART" id="SM00225">
    <property type="entry name" value="BTB"/>
    <property type="match status" value="1"/>
</dbReference>
<dbReference type="InterPro" id="IPR011333">
    <property type="entry name" value="SKP1/BTB/POZ_sf"/>
</dbReference>
<accession>A0A4Y7SSI9</accession>
<dbReference type="Proteomes" id="UP000298030">
    <property type="component" value="Unassembled WGS sequence"/>
</dbReference>
<dbReference type="PROSITE" id="PS50097">
    <property type="entry name" value="BTB"/>
    <property type="match status" value="1"/>
</dbReference>
<dbReference type="OrthoDB" id="3204157at2759"/>
<evidence type="ECO:0000259" key="2">
    <source>
        <dbReference type="PROSITE" id="PS50097"/>
    </source>
</evidence>
<reference evidence="3 4" key="1">
    <citation type="journal article" date="2019" name="Nat. Ecol. Evol.">
        <title>Megaphylogeny resolves global patterns of mushroom evolution.</title>
        <authorList>
            <person name="Varga T."/>
            <person name="Krizsan K."/>
            <person name="Foldi C."/>
            <person name="Dima B."/>
            <person name="Sanchez-Garcia M."/>
            <person name="Sanchez-Ramirez S."/>
            <person name="Szollosi G.J."/>
            <person name="Szarkandi J.G."/>
            <person name="Papp V."/>
            <person name="Albert L."/>
            <person name="Andreopoulos W."/>
            <person name="Angelini C."/>
            <person name="Antonin V."/>
            <person name="Barry K.W."/>
            <person name="Bougher N.L."/>
            <person name="Buchanan P."/>
            <person name="Buyck B."/>
            <person name="Bense V."/>
            <person name="Catcheside P."/>
            <person name="Chovatia M."/>
            <person name="Cooper J."/>
            <person name="Damon W."/>
            <person name="Desjardin D."/>
            <person name="Finy P."/>
            <person name="Geml J."/>
            <person name="Haridas S."/>
            <person name="Hughes K."/>
            <person name="Justo A."/>
            <person name="Karasinski D."/>
            <person name="Kautmanova I."/>
            <person name="Kiss B."/>
            <person name="Kocsube S."/>
            <person name="Kotiranta H."/>
            <person name="LaButti K.M."/>
            <person name="Lechner B.E."/>
            <person name="Liimatainen K."/>
            <person name="Lipzen A."/>
            <person name="Lukacs Z."/>
            <person name="Mihaltcheva S."/>
            <person name="Morgado L.N."/>
            <person name="Niskanen T."/>
            <person name="Noordeloos M.E."/>
            <person name="Ohm R.A."/>
            <person name="Ortiz-Santana B."/>
            <person name="Ovrebo C."/>
            <person name="Racz N."/>
            <person name="Riley R."/>
            <person name="Savchenko A."/>
            <person name="Shiryaev A."/>
            <person name="Soop K."/>
            <person name="Spirin V."/>
            <person name="Szebenyi C."/>
            <person name="Tomsovsky M."/>
            <person name="Tulloss R.E."/>
            <person name="Uehling J."/>
            <person name="Grigoriev I.V."/>
            <person name="Vagvolgyi C."/>
            <person name="Papp T."/>
            <person name="Martin F.M."/>
            <person name="Miettinen O."/>
            <person name="Hibbett D.S."/>
            <person name="Nagy L.G."/>
        </authorList>
    </citation>
    <scope>NUCLEOTIDE SEQUENCE [LARGE SCALE GENOMIC DNA]</scope>
    <source>
        <strain evidence="3 4">FP101781</strain>
    </source>
</reference>
<dbReference type="Pfam" id="PF00651">
    <property type="entry name" value="BTB"/>
    <property type="match status" value="1"/>
</dbReference>
<feature type="domain" description="BTB" evidence="2">
    <location>
        <begin position="33"/>
        <end position="104"/>
    </location>
</feature>
<gene>
    <name evidence="3" type="ORF">FA13DRAFT_1739429</name>
</gene>
<dbReference type="InterPro" id="IPR000210">
    <property type="entry name" value="BTB/POZ_dom"/>
</dbReference>